<dbReference type="EMBL" id="FOYS01000001">
    <property type="protein sequence ID" value="SFR32127.1"/>
    <property type="molecule type" value="Genomic_DNA"/>
</dbReference>
<keyword evidence="2" id="KW-0812">Transmembrane</keyword>
<evidence type="ECO:0000256" key="2">
    <source>
        <dbReference type="SAM" id="Phobius"/>
    </source>
</evidence>
<accession>A0A1I6FQR8</accession>
<proteinExistence type="predicted"/>
<gene>
    <name evidence="3" type="ORF">SAMN04488124_0066</name>
</gene>
<keyword evidence="4" id="KW-1185">Reference proteome</keyword>
<evidence type="ECO:0000256" key="1">
    <source>
        <dbReference type="SAM" id="MobiDB-lite"/>
    </source>
</evidence>
<name>A0A1I6FQR8_9EURY</name>
<feature type="transmembrane region" description="Helical" evidence="2">
    <location>
        <begin position="70"/>
        <end position="90"/>
    </location>
</feature>
<sequence>MSVVGAVALLTGLACFYFGARALNFRRAVARVNRRDATEKVTGADDAPTAWLTPPGESPEMPDDPASEIAVERGVALLVLGLLCLLFGLFSF</sequence>
<dbReference type="OrthoDB" id="282823at2157"/>
<dbReference type="AlphaFoldDB" id="A0A1I6FQR8"/>
<evidence type="ECO:0000313" key="4">
    <source>
        <dbReference type="Proteomes" id="UP000243250"/>
    </source>
</evidence>
<evidence type="ECO:0000313" key="3">
    <source>
        <dbReference type="EMBL" id="SFR32127.1"/>
    </source>
</evidence>
<reference evidence="4" key="1">
    <citation type="submission" date="2016-10" db="EMBL/GenBank/DDBJ databases">
        <authorList>
            <person name="Varghese N."/>
            <person name="Submissions S."/>
        </authorList>
    </citation>
    <scope>NUCLEOTIDE SEQUENCE [LARGE SCALE GENOMIC DNA]</scope>
    <source>
        <strain evidence="4">CGMCC 1.8711</strain>
    </source>
</reference>
<dbReference type="RefSeq" id="WP_089875671.1">
    <property type="nucleotide sequence ID" value="NZ_FOYS01000001.1"/>
</dbReference>
<dbReference type="Proteomes" id="UP000243250">
    <property type="component" value="Unassembled WGS sequence"/>
</dbReference>
<feature type="region of interest" description="Disordered" evidence="1">
    <location>
        <begin position="37"/>
        <end position="65"/>
    </location>
</feature>
<organism evidence="3 4">
    <name type="scientific">Halogeometricum limi</name>
    <dbReference type="NCBI Taxonomy" id="555875"/>
    <lineage>
        <taxon>Archaea</taxon>
        <taxon>Methanobacteriati</taxon>
        <taxon>Methanobacteriota</taxon>
        <taxon>Stenosarchaea group</taxon>
        <taxon>Halobacteria</taxon>
        <taxon>Halobacteriales</taxon>
        <taxon>Haloferacaceae</taxon>
        <taxon>Halogeometricum</taxon>
    </lineage>
</organism>
<dbReference type="STRING" id="555875.SAMN04488124_0066"/>
<protein>
    <submittedName>
        <fullName evidence="3">Uncharacterized protein</fullName>
    </submittedName>
</protein>
<keyword evidence="2" id="KW-0472">Membrane</keyword>
<keyword evidence="2" id="KW-1133">Transmembrane helix</keyword>